<dbReference type="GO" id="GO:0010387">
    <property type="term" value="P:COP9 signalosome assembly"/>
    <property type="evidence" value="ECO:0007669"/>
    <property type="project" value="InterPro"/>
</dbReference>
<keyword evidence="3" id="KW-0963">Cytoplasm</keyword>
<dbReference type="GO" id="GO:0000338">
    <property type="term" value="P:protein deneddylation"/>
    <property type="evidence" value="ECO:0007669"/>
    <property type="project" value="InterPro"/>
</dbReference>
<organism evidence="7 8">
    <name type="scientific">Penicillium canescens</name>
    <dbReference type="NCBI Taxonomy" id="5083"/>
    <lineage>
        <taxon>Eukaryota</taxon>
        <taxon>Fungi</taxon>
        <taxon>Dikarya</taxon>
        <taxon>Ascomycota</taxon>
        <taxon>Pezizomycotina</taxon>
        <taxon>Eurotiomycetes</taxon>
        <taxon>Eurotiomycetidae</taxon>
        <taxon>Eurotiales</taxon>
        <taxon>Aspergillaceae</taxon>
        <taxon>Penicillium</taxon>
    </lineage>
</organism>
<dbReference type="PANTHER" id="PTHR13339:SF0">
    <property type="entry name" value="COP9 SIGNALOSOME COMPLEX SUBUNIT 8"/>
    <property type="match status" value="1"/>
</dbReference>
<proteinExistence type="predicted"/>
<keyword evidence="5" id="KW-0539">Nucleus</keyword>
<dbReference type="GO" id="GO:0005737">
    <property type="term" value="C:cytoplasm"/>
    <property type="evidence" value="ECO:0007669"/>
    <property type="project" value="UniProtKB-SubCell"/>
</dbReference>
<dbReference type="InterPro" id="IPR033464">
    <property type="entry name" value="CSN8_PSD8_EIF3K"/>
</dbReference>
<dbReference type="InterPro" id="IPR033205">
    <property type="entry name" value="COP9_CSN8"/>
</dbReference>
<gene>
    <name evidence="7" type="ORF">N7460_004849</name>
</gene>
<evidence type="ECO:0000256" key="4">
    <source>
        <dbReference type="ARBA" id="ARBA00022790"/>
    </source>
</evidence>
<accession>A0AAD6N941</accession>
<sequence>MELPPLAMEQLATLVSSNAPPSHLFEALSLYEHEACLISAGSGCPGIGGGDPTLLSTFYSSFFLVHLLTDQVPEARALTKRMPGSLIHQDSSLQNCLTLLRAVWQTQVEQVYRILRQCPWPEVLQPLVRRYESFYQDKTLISVSTSYEAIRLSTAAKYLGLNEQSAEQEDPNIIANFTKCGWTWDPETKLLHPKPIVVSPMDNQSSNGIRGAMKMLGTSGSLS</sequence>
<dbReference type="PANTHER" id="PTHR13339">
    <property type="entry name" value="COP9 SIGNALOSOME COMPLEX SUBUNIT 8"/>
    <property type="match status" value="1"/>
</dbReference>
<evidence type="ECO:0000256" key="2">
    <source>
        <dbReference type="ARBA" id="ARBA00004496"/>
    </source>
</evidence>
<name>A0AAD6N941_PENCN</name>
<comment type="subcellular location">
    <subcellularLocation>
        <location evidence="2">Cytoplasm</location>
    </subcellularLocation>
    <subcellularLocation>
        <location evidence="1">Nucleus</location>
    </subcellularLocation>
</comment>
<dbReference type="Pfam" id="PF10075">
    <property type="entry name" value="CSN8_PSD8_EIF3K"/>
    <property type="match status" value="1"/>
</dbReference>
<dbReference type="Proteomes" id="UP001219568">
    <property type="component" value="Unassembled WGS sequence"/>
</dbReference>
<evidence type="ECO:0000256" key="3">
    <source>
        <dbReference type="ARBA" id="ARBA00022490"/>
    </source>
</evidence>
<dbReference type="AlphaFoldDB" id="A0AAD6N941"/>
<dbReference type="EMBL" id="JAQJZL010000004">
    <property type="protein sequence ID" value="KAJ6043494.1"/>
    <property type="molecule type" value="Genomic_DNA"/>
</dbReference>
<reference evidence="7" key="2">
    <citation type="submission" date="2023-01" db="EMBL/GenBank/DDBJ databases">
        <authorList>
            <person name="Petersen C."/>
        </authorList>
    </citation>
    <scope>NUCLEOTIDE SEQUENCE</scope>
    <source>
        <strain evidence="7">IBT 15450</strain>
    </source>
</reference>
<evidence type="ECO:0000313" key="8">
    <source>
        <dbReference type="Proteomes" id="UP001219568"/>
    </source>
</evidence>
<reference evidence="7" key="1">
    <citation type="journal article" date="2023" name="IMA Fungus">
        <title>Comparative genomic study of the Penicillium genus elucidates a diverse pangenome and 15 lateral gene transfer events.</title>
        <authorList>
            <person name="Petersen C."/>
            <person name="Sorensen T."/>
            <person name="Nielsen M.R."/>
            <person name="Sondergaard T.E."/>
            <person name="Sorensen J.L."/>
            <person name="Fitzpatrick D.A."/>
            <person name="Frisvad J.C."/>
            <person name="Nielsen K.L."/>
        </authorList>
    </citation>
    <scope>NUCLEOTIDE SEQUENCE</scope>
    <source>
        <strain evidence="7">IBT 15450</strain>
    </source>
</reference>
<protein>
    <recommendedName>
        <fullName evidence="6">CSN8/PSMD8/EIF3K domain-containing protein</fullName>
    </recommendedName>
</protein>
<dbReference type="GO" id="GO:0008180">
    <property type="term" value="C:COP9 signalosome"/>
    <property type="evidence" value="ECO:0007669"/>
    <property type="project" value="UniProtKB-KW"/>
</dbReference>
<evidence type="ECO:0000256" key="1">
    <source>
        <dbReference type="ARBA" id="ARBA00004123"/>
    </source>
</evidence>
<evidence type="ECO:0000259" key="6">
    <source>
        <dbReference type="Pfam" id="PF10075"/>
    </source>
</evidence>
<evidence type="ECO:0000256" key="5">
    <source>
        <dbReference type="ARBA" id="ARBA00023242"/>
    </source>
</evidence>
<comment type="caution">
    <text evidence="7">The sequence shown here is derived from an EMBL/GenBank/DDBJ whole genome shotgun (WGS) entry which is preliminary data.</text>
</comment>
<keyword evidence="4" id="KW-0736">Signalosome</keyword>
<feature type="domain" description="CSN8/PSMD8/EIF3K" evidence="6">
    <location>
        <begin position="56"/>
        <end position="195"/>
    </location>
</feature>
<keyword evidence="8" id="KW-1185">Reference proteome</keyword>
<evidence type="ECO:0000313" key="7">
    <source>
        <dbReference type="EMBL" id="KAJ6043494.1"/>
    </source>
</evidence>